<feature type="domain" description="RNA polymerase sigma factor 70 region 4 type 2" evidence="7">
    <location>
        <begin position="112"/>
        <end position="164"/>
    </location>
</feature>
<dbReference type="AlphaFoldDB" id="A0A4P1JX10"/>
<protein>
    <submittedName>
        <fullName evidence="8">RNA polymerase sigma factor</fullName>
    </submittedName>
</protein>
<evidence type="ECO:0000256" key="2">
    <source>
        <dbReference type="ARBA" id="ARBA00023015"/>
    </source>
</evidence>
<dbReference type="GO" id="GO:0016987">
    <property type="term" value="F:sigma factor activity"/>
    <property type="evidence" value="ECO:0007669"/>
    <property type="project" value="UniProtKB-KW"/>
</dbReference>
<evidence type="ECO:0000256" key="6">
    <source>
        <dbReference type="SAM" id="MobiDB-lite"/>
    </source>
</evidence>
<dbReference type="GO" id="GO:0006352">
    <property type="term" value="P:DNA-templated transcription initiation"/>
    <property type="evidence" value="ECO:0007669"/>
    <property type="project" value="InterPro"/>
</dbReference>
<evidence type="ECO:0000313" key="9">
    <source>
        <dbReference type="Proteomes" id="UP000309952"/>
    </source>
</evidence>
<evidence type="ECO:0000313" key="8">
    <source>
        <dbReference type="EMBL" id="VTO12191.1"/>
    </source>
</evidence>
<dbReference type="SUPFAM" id="SSF88946">
    <property type="entry name" value="Sigma2 domain of RNA polymerase sigma factors"/>
    <property type="match status" value="1"/>
</dbReference>
<dbReference type="InterPro" id="IPR013249">
    <property type="entry name" value="RNA_pol_sigma70_r4_t2"/>
</dbReference>
<dbReference type="SUPFAM" id="SSF88659">
    <property type="entry name" value="Sigma3 and sigma4 domains of RNA polymerase sigma factors"/>
    <property type="match status" value="1"/>
</dbReference>
<dbReference type="PANTHER" id="PTHR43133">
    <property type="entry name" value="RNA POLYMERASE ECF-TYPE SIGMA FACTO"/>
    <property type="match status" value="1"/>
</dbReference>
<dbReference type="EMBL" id="LR588407">
    <property type="protein sequence ID" value="VTO12191.1"/>
    <property type="molecule type" value="Genomic_DNA"/>
</dbReference>
<evidence type="ECO:0000256" key="5">
    <source>
        <dbReference type="ARBA" id="ARBA00023163"/>
    </source>
</evidence>
<organism evidence="8 9">
    <name type="scientific">Brevundimonas vancanneytii</name>
    <dbReference type="NCBI Taxonomy" id="1325724"/>
    <lineage>
        <taxon>Bacteria</taxon>
        <taxon>Pseudomonadati</taxon>
        <taxon>Pseudomonadota</taxon>
        <taxon>Alphaproteobacteria</taxon>
        <taxon>Caulobacterales</taxon>
        <taxon>Caulobacteraceae</taxon>
        <taxon>Brevundimonas</taxon>
    </lineage>
</organism>
<dbReference type="Gene3D" id="1.10.1740.10">
    <property type="match status" value="1"/>
</dbReference>
<dbReference type="GO" id="GO:0003677">
    <property type="term" value="F:DNA binding"/>
    <property type="evidence" value="ECO:0007669"/>
    <property type="project" value="UniProtKB-KW"/>
</dbReference>
<sequence length="191" mass="21890">MVEDEELRAWFFREVFPLEAALTRFIRRNWRNESDVADLRQDIYTKVYTAAQRQLPIQARAFLFTTARNHLINTAKRAKIVSFDLVADLEASFPEAMSADLDRQLTARDELRRVQAGLERLPARCRQVMTLRRVEGLSTKEVAAHLNISVSTVEQQMVHGLRALTDYMMGGQGRIRRSPPKTSASKSESQP</sequence>
<name>A0A4P1JX10_9CAUL</name>
<comment type="similarity">
    <text evidence="1">Belongs to the sigma-70 factor family. ECF subfamily.</text>
</comment>
<dbReference type="InterPro" id="IPR013325">
    <property type="entry name" value="RNA_pol_sigma_r2"/>
</dbReference>
<dbReference type="InterPro" id="IPR039425">
    <property type="entry name" value="RNA_pol_sigma-70-like"/>
</dbReference>
<keyword evidence="2" id="KW-0805">Transcription regulation</keyword>
<dbReference type="CDD" id="cd06171">
    <property type="entry name" value="Sigma70_r4"/>
    <property type="match status" value="1"/>
</dbReference>
<accession>A0A4P1JX10</accession>
<reference evidence="8 9" key="1">
    <citation type="submission" date="2019-04" db="EMBL/GenBank/DDBJ databases">
        <authorList>
            <consortium name="Pathogen Informatics"/>
        </authorList>
    </citation>
    <scope>NUCLEOTIDE SEQUENCE [LARGE SCALE GENOMIC DNA]</scope>
    <source>
        <strain evidence="8 9">NCTC9239</strain>
    </source>
</reference>
<evidence type="ECO:0000256" key="1">
    <source>
        <dbReference type="ARBA" id="ARBA00010641"/>
    </source>
</evidence>
<dbReference type="Pfam" id="PF08281">
    <property type="entry name" value="Sigma70_r4_2"/>
    <property type="match status" value="1"/>
</dbReference>
<keyword evidence="4" id="KW-0238">DNA-binding</keyword>
<gene>
    <name evidence="8" type="ORF">NCTC9239_00629</name>
</gene>
<keyword evidence="5" id="KW-0804">Transcription</keyword>
<dbReference type="InterPro" id="IPR014284">
    <property type="entry name" value="RNA_pol_sigma-70_dom"/>
</dbReference>
<feature type="region of interest" description="Disordered" evidence="6">
    <location>
        <begin position="169"/>
        <end position="191"/>
    </location>
</feature>
<dbReference type="KEGG" id="bvy:NCTC9239_00629"/>
<keyword evidence="9" id="KW-1185">Reference proteome</keyword>
<dbReference type="InterPro" id="IPR036388">
    <property type="entry name" value="WH-like_DNA-bd_sf"/>
</dbReference>
<proteinExistence type="inferred from homology"/>
<dbReference type="Proteomes" id="UP000309952">
    <property type="component" value="Chromosome"/>
</dbReference>
<evidence type="ECO:0000256" key="3">
    <source>
        <dbReference type="ARBA" id="ARBA00023082"/>
    </source>
</evidence>
<evidence type="ECO:0000256" key="4">
    <source>
        <dbReference type="ARBA" id="ARBA00023125"/>
    </source>
</evidence>
<dbReference type="InterPro" id="IPR013324">
    <property type="entry name" value="RNA_pol_sigma_r3/r4-like"/>
</dbReference>
<evidence type="ECO:0000259" key="7">
    <source>
        <dbReference type="Pfam" id="PF08281"/>
    </source>
</evidence>
<dbReference type="NCBIfam" id="TIGR02937">
    <property type="entry name" value="sigma70-ECF"/>
    <property type="match status" value="1"/>
</dbReference>
<dbReference type="PANTHER" id="PTHR43133:SF8">
    <property type="entry name" value="RNA POLYMERASE SIGMA FACTOR HI_1459-RELATED"/>
    <property type="match status" value="1"/>
</dbReference>
<feature type="compositionally biased region" description="Polar residues" evidence="6">
    <location>
        <begin position="180"/>
        <end position="191"/>
    </location>
</feature>
<dbReference type="Gene3D" id="1.10.10.10">
    <property type="entry name" value="Winged helix-like DNA-binding domain superfamily/Winged helix DNA-binding domain"/>
    <property type="match status" value="1"/>
</dbReference>
<keyword evidence="3" id="KW-0731">Sigma factor</keyword>